<evidence type="ECO:0000313" key="1">
    <source>
        <dbReference type="EMBL" id="CAB4194215.1"/>
    </source>
</evidence>
<proteinExistence type="predicted"/>
<reference evidence="1" key="1">
    <citation type="submission" date="2020-05" db="EMBL/GenBank/DDBJ databases">
        <authorList>
            <person name="Chiriac C."/>
            <person name="Salcher M."/>
            <person name="Ghai R."/>
            <person name="Kavagutti S V."/>
        </authorList>
    </citation>
    <scope>NUCLEOTIDE SEQUENCE</scope>
</reference>
<accession>A0A6J5RPK1</accession>
<protein>
    <submittedName>
        <fullName evidence="1">Uncharacterized protein</fullName>
    </submittedName>
</protein>
<name>A0A6J5RPK1_9CAUD</name>
<sequence>MINFITLAIWIVTGFAWGFASGRTRGYRVGHADGVRRRRVLDREVSQ</sequence>
<organism evidence="1">
    <name type="scientific">uncultured Caudovirales phage</name>
    <dbReference type="NCBI Taxonomy" id="2100421"/>
    <lineage>
        <taxon>Viruses</taxon>
        <taxon>Duplodnaviria</taxon>
        <taxon>Heunggongvirae</taxon>
        <taxon>Uroviricota</taxon>
        <taxon>Caudoviricetes</taxon>
        <taxon>Peduoviridae</taxon>
        <taxon>Maltschvirus</taxon>
        <taxon>Maltschvirus maltsch</taxon>
    </lineage>
</organism>
<gene>
    <name evidence="1" type="ORF">UFOVP1260_9</name>
</gene>
<dbReference type="EMBL" id="LR797207">
    <property type="protein sequence ID" value="CAB4194215.1"/>
    <property type="molecule type" value="Genomic_DNA"/>
</dbReference>